<dbReference type="GO" id="GO:0000124">
    <property type="term" value="C:SAGA complex"/>
    <property type="evidence" value="ECO:0007669"/>
    <property type="project" value="TreeGrafter"/>
</dbReference>
<evidence type="ECO:0000313" key="2">
    <source>
        <dbReference type="Proteomes" id="UP000834106"/>
    </source>
</evidence>
<dbReference type="EMBL" id="OU503036">
    <property type="protein sequence ID" value="CAI9752897.1"/>
    <property type="molecule type" value="Genomic_DNA"/>
</dbReference>
<protein>
    <submittedName>
        <fullName evidence="1">Uncharacterized protein</fullName>
    </submittedName>
</protein>
<dbReference type="AlphaFoldDB" id="A0AAD1YKS6"/>
<keyword evidence="2" id="KW-1185">Reference proteome</keyword>
<dbReference type="InterPro" id="IPR024738">
    <property type="entry name" value="Hfi1/Tada1"/>
</dbReference>
<organism evidence="1 2">
    <name type="scientific">Fraxinus pennsylvanica</name>
    <dbReference type="NCBI Taxonomy" id="56036"/>
    <lineage>
        <taxon>Eukaryota</taxon>
        <taxon>Viridiplantae</taxon>
        <taxon>Streptophyta</taxon>
        <taxon>Embryophyta</taxon>
        <taxon>Tracheophyta</taxon>
        <taxon>Spermatophyta</taxon>
        <taxon>Magnoliopsida</taxon>
        <taxon>eudicotyledons</taxon>
        <taxon>Gunneridae</taxon>
        <taxon>Pentapetalae</taxon>
        <taxon>asterids</taxon>
        <taxon>lamiids</taxon>
        <taxon>Lamiales</taxon>
        <taxon>Oleaceae</taxon>
        <taxon>Oleeae</taxon>
        <taxon>Fraxinus</taxon>
    </lineage>
</organism>
<dbReference type="Pfam" id="PF12767">
    <property type="entry name" value="SAGA-Tad1"/>
    <property type="match status" value="1"/>
</dbReference>
<sequence length="114" mass="12564">MPPAEVTLVEESEEVEQFAGSLGIYSRTPLGISLNTKGIRKVFSYGSSPYLNAETCYYTGELPNISSLRKRLEQKLETKGLNISANCVNLLNIGMDMFVKRLPQSCLDLAASRS</sequence>
<proteinExistence type="predicted"/>
<evidence type="ECO:0000313" key="1">
    <source>
        <dbReference type="EMBL" id="CAI9752897.1"/>
    </source>
</evidence>
<dbReference type="GO" id="GO:0003713">
    <property type="term" value="F:transcription coactivator activity"/>
    <property type="evidence" value="ECO:0007669"/>
    <property type="project" value="TreeGrafter"/>
</dbReference>
<dbReference type="GO" id="GO:0006357">
    <property type="term" value="P:regulation of transcription by RNA polymerase II"/>
    <property type="evidence" value="ECO:0007669"/>
    <property type="project" value="TreeGrafter"/>
</dbReference>
<reference evidence="1" key="1">
    <citation type="submission" date="2023-05" db="EMBL/GenBank/DDBJ databases">
        <authorList>
            <person name="Huff M."/>
        </authorList>
    </citation>
    <scope>NUCLEOTIDE SEQUENCE</scope>
</reference>
<accession>A0AAD1YKS6</accession>
<dbReference type="PANTHER" id="PTHR21277">
    <property type="entry name" value="TRANSCRIPTIONAL ADAPTER 1"/>
    <property type="match status" value="1"/>
</dbReference>
<dbReference type="Proteomes" id="UP000834106">
    <property type="component" value="Chromosome 1"/>
</dbReference>
<gene>
    <name evidence="1" type="ORF">FPE_LOCUS328</name>
</gene>
<name>A0AAD1YKS6_9LAMI</name>
<dbReference type="PANTHER" id="PTHR21277:SF29">
    <property type="entry name" value="TRANSCRIPTIONAL REGULATOR OF RNA POLII, SAGA, SUBUNIT"/>
    <property type="match status" value="1"/>
</dbReference>